<accession>A0A2V3Y2S7</accession>
<name>A0A2V3Y2S7_9FIRM</name>
<sequence>MIKEVHSLNENMQLMMEQFILGKQDRFGRSSEKMEDRYQIHFMKVDGKIVFFNEAEAVCDLEAAEPDDLETKPSKSKKQAGKKDKDISRLTIHVIPHYITEEELIAEFGENGWKQLPDAISRQYRFVPAKVEVSEHHIGVYSSKTDT</sequence>
<gene>
    <name evidence="3" type="ORF">DFR60_107202</name>
</gene>
<feature type="domain" description="Transposase TnpC homeodomain" evidence="2">
    <location>
        <begin position="16"/>
        <end position="83"/>
    </location>
</feature>
<dbReference type="AlphaFoldDB" id="A0A2V3Y2S7"/>
<proteinExistence type="predicted"/>
<dbReference type="Pfam" id="PF13007">
    <property type="entry name" value="LZ_Tnp_IS66"/>
    <property type="match status" value="1"/>
</dbReference>
<evidence type="ECO:0000256" key="1">
    <source>
        <dbReference type="SAM" id="MobiDB-lite"/>
    </source>
</evidence>
<evidence type="ECO:0000313" key="4">
    <source>
        <dbReference type="Proteomes" id="UP000248057"/>
    </source>
</evidence>
<evidence type="ECO:0000313" key="3">
    <source>
        <dbReference type="EMBL" id="PXX52516.1"/>
    </source>
</evidence>
<evidence type="ECO:0000259" key="2">
    <source>
        <dbReference type="Pfam" id="PF13007"/>
    </source>
</evidence>
<reference evidence="3 4" key="1">
    <citation type="submission" date="2018-05" db="EMBL/GenBank/DDBJ databases">
        <title>Genomic Encyclopedia of Type Strains, Phase IV (KMG-IV): sequencing the most valuable type-strain genomes for metagenomic binning, comparative biology and taxonomic classification.</title>
        <authorList>
            <person name="Goeker M."/>
        </authorList>
    </citation>
    <scope>NUCLEOTIDE SEQUENCE [LARGE SCALE GENOMIC DNA]</scope>
    <source>
        <strain evidence="3 4">DSM 24995</strain>
    </source>
</reference>
<keyword evidence="4" id="KW-1185">Reference proteome</keyword>
<dbReference type="InterPro" id="IPR024463">
    <property type="entry name" value="Transposase_TnpC_homeodom"/>
</dbReference>
<dbReference type="Proteomes" id="UP000248057">
    <property type="component" value="Unassembled WGS sequence"/>
</dbReference>
<comment type="caution">
    <text evidence="3">The sequence shown here is derived from an EMBL/GenBank/DDBJ whole genome shotgun (WGS) entry which is preliminary data.</text>
</comment>
<feature type="region of interest" description="Disordered" evidence="1">
    <location>
        <begin position="63"/>
        <end position="85"/>
    </location>
</feature>
<dbReference type="EMBL" id="QJKD01000007">
    <property type="protein sequence ID" value="PXX52516.1"/>
    <property type="molecule type" value="Genomic_DNA"/>
</dbReference>
<organism evidence="3 4">
    <name type="scientific">Hungatella effluvii</name>
    <dbReference type="NCBI Taxonomy" id="1096246"/>
    <lineage>
        <taxon>Bacteria</taxon>
        <taxon>Bacillati</taxon>
        <taxon>Bacillota</taxon>
        <taxon>Clostridia</taxon>
        <taxon>Lachnospirales</taxon>
        <taxon>Lachnospiraceae</taxon>
        <taxon>Hungatella</taxon>
    </lineage>
</organism>
<protein>
    <submittedName>
        <fullName evidence="3">Transposase IS166 family protein</fullName>
    </submittedName>
</protein>